<dbReference type="Proteomes" id="UP000195062">
    <property type="component" value="Unassembled WGS sequence"/>
</dbReference>
<dbReference type="InterPro" id="IPR002577">
    <property type="entry name" value="HTH_HxlR"/>
</dbReference>
<keyword evidence="2" id="KW-0238">DNA-binding</keyword>
<dbReference type="PROSITE" id="PS51118">
    <property type="entry name" value="HTH_HXLR"/>
    <property type="match status" value="1"/>
</dbReference>
<evidence type="ECO:0000256" key="3">
    <source>
        <dbReference type="ARBA" id="ARBA00023163"/>
    </source>
</evidence>
<evidence type="ECO:0000313" key="6">
    <source>
        <dbReference type="Proteomes" id="UP000195062"/>
    </source>
</evidence>
<name>A0A251XL95_CLAMM</name>
<evidence type="ECO:0000259" key="4">
    <source>
        <dbReference type="PROSITE" id="PS51118"/>
    </source>
</evidence>
<protein>
    <submittedName>
        <fullName evidence="5">HxlR-like helix-turn-helix</fullName>
    </submittedName>
</protein>
<evidence type="ECO:0000313" key="5">
    <source>
        <dbReference type="EMBL" id="OUE04254.1"/>
    </source>
</evidence>
<dbReference type="InterPro" id="IPR036388">
    <property type="entry name" value="WH-like_DNA-bd_sf"/>
</dbReference>
<evidence type="ECO:0000256" key="2">
    <source>
        <dbReference type="ARBA" id="ARBA00023125"/>
    </source>
</evidence>
<dbReference type="PANTHER" id="PTHR33204">
    <property type="entry name" value="TRANSCRIPTIONAL REGULATOR, MARR FAMILY"/>
    <property type="match status" value="1"/>
</dbReference>
<dbReference type="GO" id="GO:0003677">
    <property type="term" value="F:DNA binding"/>
    <property type="evidence" value="ECO:0007669"/>
    <property type="project" value="UniProtKB-KW"/>
</dbReference>
<dbReference type="InterPro" id="IPR036390">
    <property type="entry name" value="WH_DNA-bd_sf"/>
</dbReference>
<evidence type="ECO:0000256" key="1">
    <source>
        <dbReference type="ARBA" id="ARBA00023015"/>
    </source>
</evidence>
<feature type="domain" description="HTH hxlR-type" evidence="4">
    <location>
        <begin position="1"/>
        <end position="57"/>
    </location>
</feature>
<gene>
    <name evidence="5" type="ORF">CMMCAS07_04860</name>
</gene>
<organism evidence="5 6">
    <name type="scientific">Clavibacter michiganensis subsp. michiganensis</name>
    <dbReference type="NCBI Taxonomy" id="33013"/>
    <lineage>
        <taxon>Bacteria</taxon>
        <taxon>Bacillati</taxon>
        <taxon>Actinomycetota</taxon>
        <taxon>Actinomycetes</taxon>
        <taxon>Micrococcales</taxon>
        <taxon>Microbacteriaceae</taxon>
        <taxon>Clavibacter</taxon>
    </lineage>
</organism>
<dbReference type="AlphaFoldDB" id="A0A251XL95"/>
<dbReference type="Pfam" id="PF01638">
    <property type="entry name" value="HxlR"/>
    <property type="match status" value="1"/>
</dbReference>
<keyword evidence="3" id="KW-0804">Transcription</keyword>
<accession>A0A251XL95</accession>
<dbReference type="SUPFAM" id="SSF46785">
    <property type="entry name" value="Winged helix' DNA-binding domain"/>
    <property type="match status" value="1"/>
</dbReference>
<reference evidence="5 6" key="1">
    <citation type="submission" date="2016-08" db="EMBL/GenBank/DDBJ databases">
        <title>Genome sequence of Clavibacter michiganensis subsp. michiganensis strain CASJ007.</title>
        <authorList>
            <person name="Thapa S.P."/>
            <person name="Coaker G."/>
        </authorList>
    </citation>
    <scope>NUCLEOTIDE SEQUENCE [LARGE SCALE GENOMIC DNA]</scope>
    <source>
        <strain evidence="5">CASJ007</strain>
    </source>
</reference>
<keyword evidence="6" id="KW-1185">Reference proteome</keyword>
<dbReference type="EMBL" id="MDHH01000001">
    <property type="protein sequence ID" value="OUE04254.1"/>
    <property type="molecule type" value="Genomic_DNA"/>
</dbReference>
<keyword evidence="1" id="KW-0805">Transcription regulation</keyword>
<dbReference type="Gene3D" id="1.10.10.10">
    <property type="entry name" value="Winged helix-like DNA-binding domain superfamily/Winged helix DNA-binding domain"/>
    <property type="match status" value="1"/>
</dbReference>
<comment type="caution">
    <text evidence="5">The sequence shown here is derived from an EMBL/GenBank/DDBJ whole genome shotgun (WGS) entry which is preliminary data.</text>
</comment>
<sequence length="64" mass="7114">MLASTLRTLADDGLVLREAQPTIPPRVDYRLTELGHEVSARLVPLMDLVMDITEDTSPLASRRP</sequence>
<proteinExistence type="predicted"/>
<dbReference type="PANTHER" id="PTHR33204:SF37">
    <property type="entry name" value="HTH-TYPE TRANSCRIPTIONAL REGULATOR YODB"/>
    <property type="match status" value="1"/>
</dbReference>